<reference evidence="7" key="1">
    <citation type="submission" date="2021-02" db="EMBL/GenBank/DDBJ databases">
        <authorList>
            <person name="Nowell W R."/>
        </authorList>
    </citation>
    <scope>NUCLEOTIDE SEQUENCE</scope>
</reference>
<comment type="caution">
    <text evidence="7">The sequence shown here is derived from an EMBL/GenBank/DDBJ whole genome shotgun (WGS) entry which is preliminary data.</text>
</comment>
<protein>
    <recommendedName>
        <fullName evidence="6">DarT domain-containing protein</fullName>
    </recommendedName>
</protein>
<evidence type="ECO:0000256" key="5">
    <source>
        <dbReference type="ARBA" id="ARBA00023125"/>
    </source>
</evidence>
<dbReference type="Proteomes" id="UP000681722">
    <property type="component" value="Unassembled WGS sequence"/>
</dbReference>
<dbReference type="GO" id="GO:0003677">
    <property type="term" value="F:DNA binding"/>
    <property type="evidence" value="ECO:0007669"/>
    <property type="project" value="UniProtKB-KW"/>
</dbReference>
<dbReference type="Proteomes" id="UP000663829">
    <property type="component" value="Unassembled WGS sequence"/>
</dbReference>
<evidence type="ECO:0000313" key="8">
    <source>
        <dbReference type="EMBL" id="CAF4327997.1"/>
    </source>
</evidence>
<gene>
    <name evidence="7" type="ORF">GPM918_LOCUS34916</name>
    <name evidence="8" type="ORF">SRO942_LOCUS35628</name>
</gene>
<keyword evidence="4" id="KW-0548">Nucleotidyltransferase</keyword>
<evidence type="ECO:0000313" key="7">
    <source>
        <dbReference type="EMBL" id="CAF1456256.1"/>
    </source>
</evidence>
<feature type="non-terminal residue" evidence="7">
    <location>
        <position position="404"/>
    </location>
</feature>
<keyword evidence="5" id="KW-0238">DNA-binding</keyword>
<accession>A0A815PZQ8</accession>
<keyword evidence="1" id="KW-1277">Toxin-antitoxin system</keyword>
<dbReference type="EMBL" id="CAJNOQ010019748">
    <property type="protein sequence ID" value="CAF1456256.1"/>
    <property type="molecule type" value="Genomic_DNA"/>
</dbReference>
<dbReference type="Pfam" id="PF14487">
    <property type="entry name" value="DarT"/>
    <property type="match status" value="1"/>
</dbReference>
<evidence type="ECO:0000313" key="9">
    <source>
        <dbReference type="Proteomes" id="UP000663829"/>
    </source>
</evidence>
<name>A0A815PZQ8_9BILA</name>
<evidence type="ECO:0000256" key="1">
    <source>
        <dbReference type="ARBA" id="ARBA00022649"/>
    </source>
</evidence>
<keyword evidence="9" id="KW-1185">Reference proteome</keyword>
<feature type="domain" description="DarT" evidence="6">
    <location>
        <begin position="19"/>
        <end position="120"/>
    </location>
</feature>
<dbReference type="EMBL" id="CAJOBC010085199">
    <property type="protein sequence ID" value="CAF4327997.1"/>
    <property type="molecule type" value="Genomic_DNA"/>
</dbReference>
<dbReference type="AlphaFoldDB" id="A0A815PZQ8"/>
<organism evidence="7 9">
    <name type="scientific">Didymodactylos carnosus</name>
    <dbReference type="NCBI Taxonomy" id="1234261"/>
    <lineage>
        <taxon>Eukaryota</taxon>
        <taxon>Metazoa</taxon>
        <taxon>Spiralia</taxon>
        <taxon>Gnathifera</taxon>
        <taxon>Rotifera</taxon>
        <taxon>Eurotatoria</taxon>
        <taxon>Bdelloidea</taxon>
        <taxon>Philodinida</taxon>
        <taxon>Philodinidae</taxon>
        <taxon>Didymodactylos</taxon>
    </lineage>
</organism>
<evidence type="ECO:0000256" key="2">
    <source>
        <dbReference type="ARBA" id="ARBA00022676"/>
    </source>
</evidence>
<keyword evidence="3" id="KW-0808">Transferase</keyword>
<evidence type="ECO:0000256" key="4">
    <source>
        <dbReference type="ARBA" id="ARBA00022695"/>
    </source>
</evidence>
<sequence length="404" mass="47540">VKLEIIQKQFGNDSICPIPIFIKISLEDIFKHNNIDWNISLGNLTRKTTEYGHTMEIIRQFDFNNVYSITKTPRDYVSCQQEFLIKSELSLDIIENIEIICQDIATVECLKSMLDNDNQFKTKIKYSEQLSKSLYLNKNPKFVLRPSNENQYLLKLRMPEQKKFDKLILQYSNKINYNYTTNSDDLNDFSQTENIVTIYGDEQLMVLTDIKNINYAIYYVHQGQLWLIQANYKNPKFTLPIVRQTLKSILENTELIPNPNQIIDTLMMFPFLEFLYNQMMNNSESLKQYTLKIIEIFQKYFLKQNRLVSRSFYMLLAIHALGLPQAKYENKIHEHQRFTIKLIDEISDIIPIAVSILEQMKTMIKSDNIEKLVNAGLSVNMPEPNVKKLLETLYSNFANHDCNQ</sequence>
<proteinExistence type="predicted"/>
<evidence type="ECO:0000256" key="3">
    <source>
        <dbReference type="ARBA" id="ARBA00022679"/>
    </source>
</evidence>
<dbReference type="GO" id="GO:0016779">
    <property type="term" value="F:nucleotidyltransferase activity"/>
    <property type="evidence" value="ECO:0007669"/>
    <property type="project" value="UniProtKB-KW"/>
</dbReference>
<keyword evidence="2" id="KW-0328">Glycosyltransferase</keyword>
<dbReference type="InterPro" id="IPR029494">
    <property type="entry name" value="DarT"/>
</dbReference>
<evidence type="ECO:0000259" key="6">
    <source>
        <dbReference type="Pfam" id="PF14487"/>
    </source>
</evidence>
<dbReference type="GO" id="GO:0016757">
    <property type="term" value="F:glycosyltransferase activity"/>
    <property type="evidence" value="ECO:0007669"/>
    <property type="project" value="UniProtKB-KW"/>
</dbReference>